<sequence>MIMSDNLKKTKKMEDYERETGKKAIWRGNITESFKKWQKGENSYDINKERISLYVEKDIKDEWSNFAKKNDYPTLSKLIREALKFFIEYKSKMTIKSKNIDINLLSSLSHELKVPLTSIKGYLQLIIETYQNSLDEKIVARLKNVLNQCLILENKIIEHLDIFETHTEEETDKLTQYDILLIEDDLETVNLLTSYFESIGISCKGVTSGFKALKELKGYIPKLILLDIILPDINGYEIVKRIKVDKKIVDVPIFFLTAIPGVEVENKKREFGVTGAILKPFNLSDFDVIHKYLK</sequence>
<feature type="domain" description="Response regulatory" evidence="2">
    <location>
        <begin position="178"/>
        <end position="294"/>
    </location>
</feature>
<dbReference type="Pfam" id="PF00512">
    <property type="entry name" value="HisKA"/>
    <property type="match status" value="1"/>
</dbReference>
<keyword evidence="1" id="KW-0597">Phosphoprotein</keyword>
<dbReference type="Gene3D" id="3.40.50.2300">
    <property type="match status" value="1"/>
</dbReference>
<dbReference type="EMBL" id="LAZR01020881">
    <property type="protein sequence ID" value="KKL87262.1"/>
    <property type="molecule type" value="Genomic_DNA"/>
</dbReference>
<reference evidence="3" key="1">
    <citation type="journal article" date="2015" name="Nature">
        <title>Complex archaea that bridge the gap between prokaryotes and eukaryotes.</title>
        <authorList>
            <person name="Spang A."/>
            <person name="Saw J.H."/>
            <person name="Jorgensen S.L."/>
            <person name="Zaremba-Niedzwiedzka K."/>
            <person name="Martijn J."/>
            <person name="Lind A.E."/>
            <person name="van Eijk R."/>
            <person name="Schleper C."/>
            <person name="Guy L."/>
            <person name="Ettema T.J."/>
        </authorList>
    </citation>
    <scope>NUCLEOTIDE SEQUENCE</scope>
</reference>
<dbReference type="GO" id="GO:0000155">
    <property type="term" value="F:phosphorelay sensor kinase activity"/>
    <property type="evidence" value="ECO:0007669"/>
    <property type="project" value="InterPro"/>
</dbReference>
<dbReference type="InterPro" id="IPR001789">
    <property type="entry name" value="Sig_transdc_resp-reg_receiver"/>
</dbReference>
<dbReference type="PROSITE" id="PS50110">
    <property type="entry name" value="RESPONSE_REGULATORY"/>
    <property type="match status" value="1"/>
</dbReference>
<dbReference type="PANTHER" id="PTHR43547:SF2">
    <property type="entry name" value="HYBRID SIGNAL TRANSDUCTION HISTIDINE KINASE C"/>
    <property type="match status" value="1"/>
</dbReference>
<accession>A0A0F9IJ31</accession>
<dbReference type="SMART" id="SM00448">
    <property type="entry name" value="REC"/>
    <property type="match status" value="1"/>
</dbReference>
<dbReference type="SUPFAM" id="SSF47384">
    <property type="entry name" value="Homodimeric domain of signal transducing histidine kinase"/>
    <property type="match status" value="1"/>
</dbReference>
<evidence type="ECO:0000256" key="1">
    <source>
        <dbReference type="ARBA" id="ARBA00022553"/>
    </source>
</evidence>
<proteinExistence type="predicted"/>
<name>A0A0F9IJ31_9ZZZZ</name>
<dbReference type="InterPro" id="IPR036097">
    <property type="entry name" value="HisK_dim/P_sf"/>
</dbReference>
<evidence type="ECO:0000313" key="3">
    <source>
        <dbReference type="EMBL" id="KKL87262.1"/>
    </source>
</evidence>
<comment type="caution">
    <text evidence="3">The sequence shown here is derived from an EMBL/GenBank/DDBJ whole genome shotgun (WGS) entry which is preliminary data.</text>
</comment>
<dbReference type="InterPro" id="IPR003661">
    <property type="entry name" value="HisK_dim/P_dom"/>
</dbReference>
<dbReference type="AlphaFoldDB" id="A0A0F9IJ31"/>
<protein>
    <recommendedName>
        <fullName evidence="2">Response regulatory domain-containing protein</fullName>
    </recommendedName>
</protein>
<dbReference type="InterPro" id="IPR011006">
    <property type="entry name" value="CheY-like_superfamily"/>
</dbReference>
<dbReference type="CDD" id="cd00082">
    <property type="entry name" value="HisKA"/>
    <property type="match status" value="1"/>
</dbReference>
<organism evidence="3">
    <name type="scientific">marine sediment metagenome</name>
    <dbReference type="NCBI Taxonomy" id="412755"/>
    <lineage>
        <taxon>unclassified sequences</taxon>
        <taxon>metagenomes</taxon>
        <taxon>ecological metagenomes</taxon>
    </lineage>
</organism>
<dbReference type="Pfam" id="PF00072">
    <property type="entry name" value="Response_reg"/>
    <property type="match status" value="1"/>
</dbReference>
<gene>
    <name evidence="3" type="ORF">LCGC14_1936450</name>
</gene>
<dbReference type="SUPFAM" id="SSF52172">
    <property type="entry name" value="CheY-like"/>
    <property type="match status" value="1"/>
</dbReference>
<evidence type="ECO:0000259" key="2">
    <source>
        <dbReference type="PROSITE" id="PS50110"/>
    </source>
</evidence>
<dbReference type="PANTHER" id="PTHR43547">
    <property type="entry name" value="TWO-COMPONENT HISTIDINE KINASE"/>
    <property type="match status" value="1"/>
</dbReference>
<dbReference type="Gene3D" id="1.10.287.130">
    <property type="match status" value="1"/>
</dbReference>